<gene>
    <name evidence="10" type="primary">nadD</name>
    <name evidence="12" type="ORF">GCM10008967_34040</name>
</gene>
<dbReference type="CDD" id="cd02165">
    <property type="entry name" value="NMNAT"/>
    <property type="match status" value="1"/>
</dbReference>
<dbReference type="EMBL" id="BAAADJ010000059">
    <property type="protein sequence ID" value="GAA0340913.1"/>
    <property type="molecule type" value="Genomic_DNA"/>
</dbReference>
<evidence type="ECO:0000256" key="5">
    <source>
        <dbReference type="ARBA" id="ARBA00022695"/>
    </source>
</evidence>
<evidence type="ECO:0000256" key="9">
    <source>
        <dbReference type="ARBA" id="ARBA00048721"/>
    </source>
</evidence>
<comment type="similarity">
    <text evidence="10">Belongs to the NadD family.</text>
</comment>
<evidence type="ECO:0000256" key="4">
    <source>
        <dbReference type="ARBA" id="ARBA00022679"/>
    </source>
</evidence>
<comment type="caution">
    <text evidence="12">The sequence shown here is derived from an EMBL/GenBank/DDBJ whole genome shotgun (WGS) entry which is preliminary data.</text>
</comment>
<dbReference type="InterPro" id="IPR005248">
    <property type="entry name" value="NadD/NMNAT"/>
</dbReference>
<evidence type="ECO:0000313" key="12">
    <source>
        <dbReference type="EMBL" id="GAA0340913.1"/>
    </source>
</evidence>
<dbReference type="InterPro" id="IPR004821">
    <property type="entry name" value="Cyt_trans-like"/>
</dbReference>
<keyword evidence="8 10" id="KW-0520">NAD</keyword>
<keyword evidence="6 10" id="KW-0547">Nucleotide-binding</keyword>
<dbReference type="Gene3D" id="3.40.50.620">
    <property type="entry name" value="HUPs"/>
    <property type="match status" value="1"/>
</dbReference>
<sequence>MVKKVGILGGTFDPPHIGHLIIANECLFQASLDEVWFMPNNVPPHKQKTDDVSNREREDMVRLAIMNHPRFKLEPIELKREGTSYTVDTMRLLREQNPDVDFYFIIGGDMIEYLPKWYKIEELVKMVQFLGVKRPNYSDQSSFPVKLLDIPEINLSSTQIRERIQKRQSIRYLVSDSVREYIEENGIYGS</sequence>
<dbReference type="HAMAP" id="MF_00244">
    <property type="entry name" value="NaMN_adenylyltr"/>
    <property type="match status" value="1"/>
</dbReference>
<keyword evidence="5 10" id="KW-0548">Nucleotidyltransferase</keyword>
<keyword evidence="13" id="KW-1185">Reference proteome</keyword>
<dbReference type="EC" id="2.7.7.18" evidence="10"/>
<dbReference type="NCBIfam" id="NF000840">
    <property type="entry name" value="PRK00071.1-3"/>
    <property type="match status" value="1"/>
</dbReference>
<dbReference type="NCBIfam" id="TIGR00482">
    <property type="entry name" value="nicotinate (nicotinamide) nucleotide adenylyltransferase"/>
    <property type="match status" value="1"/>
</dbReference>
<organism evidence="12 13">
    <name type="scientific">Bacillus carboniphilus</name>
    <dbReference type="NCBI Taxonomy" id="86663"/>
    <lineage>
        <taxon>Bacteria</taxon>
        <taxon>Bacillati</taxon>
        <taxon>Bacillota</taxon>
        <taxon>Bacilli</taxon>
        <taxon>Bacillales</taxon>
        <taxon>Bacillaceae</taxon>
        <taxon>Bacillus</taxon>
    </lineage>
</organism>
<dbReference type="NCBIfam" id="NF000841">
    <property type="entry name" value="PRK00071.1-4"/>
    <property type="match status" value="1"/>
</dbReference>
<evidence type="ECO:0000256" key="2">
    <source>
        <dbReference type="ARBA" id="ARBA00005019"/>
    </source>
</evidence>
<evidence type="ECO:0000313" key="13">
    <source>
        <dbReference type="Proteomes" id="UP001500782"/>
    </source>
</evidence>
<dbReference type="PANTHER" id="PTHR39321">
    <property type="entry name" value="NICOTINATE-NUCLEOTIDE ADENYLYLTRANSFERASE-RELATED"/>
    <property type="match status" value="1"/>
</dbReference>
<evidence type="ECO:0000256" key="3">
    <source>
        <dbReference type="ARBA" id="ARBA00022642"/>
    </source>
</evidence>
<comment type="pathway">
    <text evidence="2 10">Cofactor biosynthesis; NAD(+) biosynthesis; deamido-NAD(+) from nicotinate D-ribonucleotide: step 1/1.</text>
</comment>
<dbReference type="Proteomes" id="UP001500782">
    <property type="component" value="Unassembled WGS sequence"/>
</dbReference>
<feature type="domain" description="Cytidyltransferase-like" evidence="11">
    <location>
        <begin position="7"/>
        <end position="163"/>
    </location>
</feature>
<keyword evidence="3 10" id="KW-0662">Pyridine nucleotide biosynthesis</keyword>
<comment type="function">
    <text evidence="1 10">Catalyzes the reversible adenylation of nicotinate mononucleotide (NaMN) to nicotinic acid adenine dinucleotide (NaAD).</text>
</comment>
<dbReference type="InterPro" id="IPR014729">
    <property type="entry name" value="Rossmann-like_a/b/a_fold"/>
</dbReference>
<dbReference type="PANTHER" id="PTHR39321:SF3">
    <property type="entry name" value="PHOSPHOPANTETHEINE ADENYLYLTRANSFERASE"/>
    <property type="match status" value="1"/>
</dbReference>
<evidence type="ECO:0000259" key="11">
    <source>
        <dbReference type="Pfam" id="PF01467"/>
    </source>
</evidence>
<reference evidence="12 13" key="1">
    <citation type="journal article" date="2019" name="Int. J. Syst. Evol. Microbiol.">
        <title>The Global Catalogue of Microorganisms (GCM) 10K type strain sequencing project: providing services to taxonomists for standard genome sequencing and annotation.</title>
        <authorList>
            <consortium name="The Broad Institute Genomics Platform"/>
            <consortium name="The Broad Institute Genome Sequencing Center for Infectious Disease"/>
            <person name="Wu L."/>
            <person name="Ma J."/>
        </authorList>
    </citation>
    <scope>NUCLEOTIDE SEQUENCE [LARGE SCALE GENOMIC DNA]</scope>
    <source>
        <strain evidence="12 13">JCM 9731</strain>
    </source>
</reference>
<name>A0ABN0WL09_9BACI</name>
<protein>
    <recommendedName>
        <fullName evidence="10">Probable nicotinate-nucleotide adenylyltransferase</fullName>
        <ecNumber evidence="10">2.7.7.18</ecNumber>
    </recommendedName>
    <alternativeName>
        <fullName evidence="10">Deamido-NAD(+) diphosphorylase</fullName>
    </alternativeName>
    <alternativeName>
        <fullName evidence="10">Deamido-NAD(+) pyrophosphorylase</fullName>
    </alternativeName>
    <alternativeName>
        <fullName evidence="10">Nicotinate mononucleotide adenylyltransferase</fullName>
        <shortName evidence="10">NaMN adenylyltransferase</shortName>
    </alternativeName>
</protein>
<evidence type="ECO:0000256" key="1">
    <source>
        <dbReference type="ARBA" id="ARBA00002324"/>
    </source>
</evidence>
<evidence type="ECO:0000256" key="10">
    <source>
        <dbReference type="HAMAP-Rule" id="MF_00244"/>
    </source>
</evidence>
<dbReference type="GO" id="GO:0016779">
    <property type="term" value="F:nucleotidyltransferase activity"/>
    <property type="evidence" value="ECO:0007669"/>
    <property type="project" value="UniProtKB-KW"/>
</dbReference>
<evidence type="ECO:0000256" key="6">
    <source>
        <dbReference type="ARBA" id="ARBA00022741"/>
    </source>
</evidence>
<dbReference type="SUPFAM" id="SSF52374">
    <property type="entry name" value="Nucleotidylyl transferase"/>
    <property type="match status" value="1"/>
</dbReference>
<evidence type="ECO:0000256" key="8">
    <source>
        <dbReference type="ARBA" id="ARBA00023027"/>
    </source>
</evidence>
<dbReference type="Pfam" id="PF01467">
    <property type="entry name" value="CTP_transf_like"/>
    <property type="match status" value="1"/>
</dbReference>
<keyword evidence="4 10" id="KW-0808">Transferase</keyword>
<dbReference type="RefSeq" id="WP_343801665.1">
    <property type="nucleotide sequence ID" value="NZ_BAAADJ010000059.1"/>
</dbReference>
<evidence type="ECO:0000256" key="7">
    <source>
        <dbReference type="ARBA" id="ARBA00022840"/>
    </source>
</evidence>
<keyword evidence="7 10" id="KW-0067">ATP-binding</keyword>
<accession>A0ABN0WL09</accession>
<comment type="catalytic activity">
    <reaction evidence="9 10">
        <text>nicotinate beta-D-ribonucleotide + ATP + H(+) = deamido-NAD(+) + diphosphate</text>
        <dbReference type="Rhea" id="RHEA:22860"/>
        <dbReference type="ChEBI" id="CHEBI:15378"/>
        <dbReference type="ChEBI" id="CHEBI:30616"/>
        <dbReference type="ChEBI" id="CHEBI:33019"/>
        <dbReference type="ChEBI" id="CHEBI:57502"/>
        <dbReference type="ChEBI" id="CHEBI:58437"/>
        <dbReference type="EC" id="2.7.7.18"/>
    </reaction>
</comment>
<proteinExistence type="inferred from homology"/>
<dbReference type="NCBIfam" id="TIGR00125">
    <property type="entry name" value="cyt_tran_rel"/>
    <property type="match status" value="1"/>
</dbReference>